<sequence>MRNLSNTDLKKGSKSQSKKRFQPTNSATIEQKMGTLFRRRVQNKKNDSGEDDERSPAHNKEESRNHIHHQQGLGHKRRRGISGSAKRKGHGEDFDREKDGNGKKRWRDSRRFVFILGTFLGVLLPFSFGAYHVHNSNSDLFEKFVNFDSLRVYLDDWKDVLPQGLASFIDDIQTGNYSTSSLDDLSENFAVGKQLLRDYHIEARHPVVMVPGVISTGIESWGVIGDDECDSSAHFRKRLWGSFYMLRTMVMDKVCWLKHVMLDPETGLDPPNFTLRAAQGFESTDYFIAGYWIWNKVFQNLGVIGYEPNKMTSAAYDWRLAYLDLEKRDRYFTKLKEQIELFHQLSGEKVCLIGHSMGSQIIFYFMKWVEAEGPLYGNGGRGWVDEHIDSFINAAGTLLGAPKAVPALISGEMKDTIQLNALAMYGLEKFFSRSERVKMLQTWGGIPSMLPKGEEVIWGDMHSSSEDALNNNTDTYGNFIRFERNTSDVFNKNLTMKDAINMTLAISPKWLQKRVHEQYTFGYSKTENELRDNELYHRYWSNPMEVPLPEAPHMKIYCIYGVNNPTERAYVYKEENDSSALNLTIDYESKQPVFLTEGDGTVPLVAHSMCHKWAQGASPYNPAGINVTIVEMKHQPDRFDIRGGARSAEHVDILGSAELNDYILKIASGHGDLVESRQLSNLSHWVSQMPFPM</sequence>
<dbReference type="InterPro" id="IPR029058">
    <property type="entry name" value="AB_hydrolase_fold"/>
</dbReference>
<dbReference type="Proteomes" id="UP000009009">
    <property type="component" value="Unassembled WGS sequence"/>
</dbReference>
<dbReference type="PANTHER" id="PTHR11440">
    <property type="entry name" value="LECITHIN-CHOLESTEROL ACYLTRANSFERASE-RELATED"/>
    <property type="match status" value="1"/>
</dbReference>
<evidence type="ECO:0000256" key="6">
    <source>
        <dbReference type="ARBA" id="ARBA00023136"/>
    </source>
</evidence>
<dbReference type="GO" id="GO:0097038">
    <property type="term" value="C:perinuclear endoplasmic reticulum"/>
    <property type="evidence" value="ECO:0007669"/>
    <property type="project" value="UniProtKB-ARBA"/>
</dbReference>
<keyword evidence="15" id="KW-1185">Reference proteome</keyword>
<evidence type="ECO:0000256" key="11">
    <source>
        <dbReference type="ARBA" id="ARBA00076553"/>
    </source>
</evidence>
<dbReference type="HOGENOM" id="CLU_016065_1_0_1"/>
<evidence type="ECO:0000313" key="14">
    <source>
        <dbReference type="EMBL" id="EHN00456.1"/>
    </source>
</evidence>
<comment type="caution">
    <text evidence="14">The sequence shown here is derived from an EMBL/GenBank/DDBJ whole genome shotgun (WGS) entry which is preliminary data.</text>
</comment>
<dbReference type="FunFam" id="3.40.50.1820:FF:000160">
    <property type="entry name" value="Phospholipid:diacylglycerol acyltransferase 1"/>
    <property type="match status" value="1"/>
</dbReference>
<feature type="compositionally biased region" description="Basic and acidic residues" evidence="12">
    <location>
        <begin position="44"/>
        <end position="65"/>
    </location>
</feature>
<keyword evidence="6 13" id="KW-0472">Membrane</keyword>
<dbReference type="GO" id="GO:0005789">
    <property type="term" value="C:endoplasmic reticulum membrane"/>
    <property type="evidence" value="ECO:0007669"/>
    <property type="project" value="UniProtKB-SubCell"/>
</dbReference>
<gene>
    <name evidence="14" type="ORF">VIN7_9663</name>
</gene>
<evidence type="ECO:0000256" key="1">
    <source>
        <dbReference type="ARBA" id="ARBA00004648"/>
    </source>
</evidence>
<comment type="catalytic activity">
    <reaction evidence="8">
        <text>a glycerophospholipid + a 1,2-diacyl-sn-glycerol = a monoacylglycerophospholipid + a triacyl-sn-glycerol</text>
        <dbReference type="Rhea" id="RHEA:14057"/>
        <dbReference type="ChEBI" id="CHEBI:17815"/>
        <dbReference type="ChEBI" id="CHEBI:64615"/>
        <dbReference type="ChEBI" id="CHEBI:136912"/>
        <dbReference type="ChEBI" id="CHEBI:136913"/>
        <dbReference type="EC" id="2.3.1.158"/>
    </reaction>
</comment>
<dbReference type="PhylomeDB" id="H0H0G9"/>
<reference evidence="14 15" key="1">
    <citation type="journal article" date="2012" name="FEMS Yeast Res.">
        <title>The genome sequence of the wine yeast VIN7 reveals an allotriploid hybrid genome with Saccharomyces cerevisiae and Saccharomyces kudriavzevii origins.</title>
        <authorList>
            <person name="Borneman A.R."/>
            <person name="Desany B.A."/>
            <person name="Riches D."/>
            <person name="Affourtit J.P."/>
            <person name="Forgan A.H."/>
            <person name="Pretorius I.S."/>
            <person name="Egholm M."/>
            <person name="Chambers P.J."/>
        </authorList>
    </citation>
    <scope>NUCLEOTIDE SEQUENCE [LARGE SCALE GENOMIC DNA]</scope>
    <source>
        <strain evidence="14 15">VIN7</strain>
    </source>
</reference>
<feature type="compositionally biased region" description="Basic residues" evidence="12">
    <location>
        <begin position="66"/>
        <end position="89"/>
    </location>
</feature>
<keyword evidence="7" id="KW-0012">Acyltransferase</keyword>
<protein>
    <recommendedName>
        <fullName evidence="10">Phospholipid:diacylglycerol acyltransferase</fullName>
        <ecNumber evidence="9">2.3.1.158</ecNumber>
    </recommendedName>
    <alternativeName>
        <fullName evidence="11">Triacylglycerol synthase</fullName>
    </alternativeName>
</protein>
<dbReference type="GO" id="GO:0019915">
    <property type="term" value="P:lipid storage"/>
    <property type="evidence" value="ECO:0007669"/>
    <property type="project" value="UniProtKB-ARBA"/>
</dbReference>
<evidence type="ECO:0000256" key="5">
    <source>
        <dbReference type="ARBA" id="ARBA00022989"/>
    </source>
</evidence>
<dbReference type="Gene3D" id="3.40.50.1820">
    <property type="entry name" value="alpha/beta hydrolase"/>
    <property type="match status" value="1"/>
</dbReference>
<accession>H0H0G9</accession>
<dbReference type="GO" id="GO:0019432">
    <property type="term" value="P:triglyceride biosynthetic process"/>
    <property type="evidence" value="ECO:0007669"/>
    <property type="project" value="UniProtKB-ARBA"/>
</dbReference>
<dbReference type="AlphaFoldDB" id="H0H0G9"/>
<evidence type="ECO:0000256" key="4">
    <source>
        <dbReference type="ARBA" id="ARBA00022692"/>
    </source>
</evidence>
<evidence type="ECO:0000256" key="13">
    <source>
        <dbReference type="SAM" id="Phobius"/>
    </source>
</evidence>
<feature type="compositionally biased region" description="Basic and acidic residues" evidence="12">
    <location>
        <begin position="90"/>
        <end position="102"/>
    </location>
</feature>
<dbReference type="GO" id="GO:0046027">
    <property type="term" value="F:phospholipid:diacylglycerol acyltransferase activity"/>
    <property type="evidence" value="ECO:0007669"/>
    <property type="project" value="UniProtKB-EC"/>
</dbReference>
<dbReference type="EC" id="2.3.1.158" evidence="9"/>
<evidence type="ECO:0000256" key="3">
    <source>
        <dbReference type="ARBA" id="ARBA00022679"/>
    </source>
</evidence>
<comment type="similarity">
    <text evidence="2">Belongs to the AB hydrolase superfamily. Lipase family.</text>
</comment>
<proteinExistence type="inferred from homology"/>
<feature type="transmembrane region" description="Helical" evidence="13">
    <location>
        <begin position="112"/>
        <end position="133"/>
    </location>
</feature>
<evidence type="ECO:0000256" key="8">
    <source>
        <dbReference type="ARBA" id="ARBA00051335"/>
    </source>
</evidence>
<comment type="subcellular location">
    <subcellularLocation>
        <location evidence="1">Endoplasmic reticulum membrane</location>
        <topology evidence="1">Single-pass type II membrane protein</topology>
    </subcellularLocation>
</comment>
<dbReference type="Pfam" id="PF02450">
    <property type="entry name" value="LCAT"/>
    <property type="match status" value="1"/>
</dbReference>
<keyword evidence="4 13" id="KW-0812">Transmembrane</keyword>
<dbReference type="EMBL" id="AGVY01000350">
    <property type="protein sequence ID" value="EHN00456.1"/>
    <property type="molecule type" value="Genomic_DNA"/>
</dbReference>
<keyword evidence="5 13" id="KW-1133">Transmembrane helix</keyword>
<keyword evidence="3" id="KW-0808">Transferase</keyword>
<evidence type="ECO:0000256" key="7">
    <source>
        <dbReference type="ARBA" id="ARBA00023315"/>
    </source>
</evidence>
<organism evidence="14 15">
    <name type="scientific">Saccharomyces cerevisiae x Saccharomyces kudriavzevii (strain VIN7)</name>
    <name type="common">Yeast</name>
    <dbReference type="NCBI Taxonomy" id="1095631"/>
    <lineage>
        <taxon>Eukaryota</taxon>
        <taxon>Fungi</taxon>
        <taxon>Dikarya</taxon>
        <taxon>Ascomycota</taxon>
        <taxon>Saccharomycotina</taxon>
        <taxon>Saccharomycetes</taxon>
        <taxon>Saccharomycetales</taxon>
        <taxon>Saccharomycetaceae</taxon>
        <taxon>Saccharomyces</taxon>
    </lineage>
</organism>
<evidence type="ECO:0000256" key="10">
    <source>
        <dbReference type="ARBA" id="ARBA00071325"/>
    </source>
</evidence>
<dbReference type="InterPro" id="IPR003386">
    <property type="entry name" value="LACT/PDAT_acylTrfase"/>
</dbReference>
<evidence type="ECO:0000256" key="9">
    <source>
        <dbReference type="ARBA" id="ARBA00066405"/>
    </source>
</evidence>
<dbReference type="SUPFAM" id="SSF53474">
    <property type="entry name" value="alpha/beta-Hydrolases"/>
    <property type="match status" value="1"/>
</dbReference>
<feature type="compositionally biased region" description="Basic residues" evidence="12">
    <location>
        <begin position="12"/>
        <end position="21"/>
    </location>
</feature>
<evidence type="ECO:0000256" key="12">
    <source>
        <dbReference type="SAM" id="MobiDB-lite"/>
    </source>
</evidence>
<feature type="region of interest" description="Disordered" evidence="12">
    <location>
        <begin position="1"/>
        <end position="103"/>
    </location>
</feature>
<evidence type="ECO:0000256" key="2">
    <source>
        <dbReference type="ARBA" id="ARBA00010701"/>
    </source>
</evidence>
<dbReference type="GO" id="GO:0008374">
    <property type="term" value="F:O-acyltransferase activity"/>
    <property type="evidence" value="ECO:0007669"/>
    <property type="project" value="InterPro"/>
</dbReference>
<dbReference type="OrthoDB" id="190846at2759"/>
<name>H0H0G9_SACCK</name>
<evidence type="ECO:0000313" key="15">
    <source>
        <dbReference type="Proteomes" id="UP000009009"/>
    </source>
</evidence>